<dbReference type="SUPFAM" id="SSF52218">
    <property type="entry name" value="Flavoproteins"/>
    <property type="match status" value="1"/>
</dbReference>
<dbReference type="PANTHER" id="PTHR30546">
    <property type="entry name" value="FLAVODOXIN-RELATED PROTEIN WRBA-RELATED"/>
    <property type="match status" value="1"/>
</dbReference>
<comment type="caution">
    <text evidence="2">The sequence shown here is derived from an EMBL/GenBank/DDBJ whole genome shotgun (WGS) entry which is preliminary data.</text>
</comment>
<dbReference type="GO" id="GO:0003955">
    <property type="term" value="F:NAD(P)H dehydrogenase (quinone) activity"/>
    <property type="evidence" value="ECO:0007669"/>
    <property type="project" value="TreeGrafter"/>
</dbReference>
<reference evidence="2 3" key="1">
    <citation type="submission" date="2019-07" db="EMBL/GenBank/DDBJ databases">
        <title>Whole genome shotgun sequence of Cellulomonas xylanilytica NBRC 101102.</title>
        <authorList>
            <person name="Hosoyama A."/>
            <person name="Uohara A."/>
            <person name="Ohji S."/>
            <person name="Ichikawa N."/>
        </authorList>
    </citation>
    <scope>NUCLEOTIDE SEQUENCE [LARGE SCALE GENOMIC DNA]</scope>
    <source>
        <strain evidence="2 3">NBRC 101102</strain>
    </source>
</reference>
<dbReference type="EMBL" id="BJUB01000012">
    <property type="protein sequence ID" value="GEK23017.1"/>
    <property type="molecule type" value="Genomic_DNA"/>
</dbReference>
<dbReference type="Pfam" id="PF03358">
    <property type="entry name" value="FMN_red"/>
    <property type="match status" value="1"/>
</dbReference>
<name>A0A510V821_9CELL</name>
<dbReference type="InterPro" id="IPR008254">
    <property type="entry name" value="Flavodoxin/NO_synth"/>
</dbReference>
<dbReference type="GO" id="GO:0016020">
    <property type="term" value="C:membrane"/>
    <property type="evidence" value="ECO:0007669"/>
    <property type="project" value="TreeGrafter"/>
</dbReference>
<dbReference type="PROSITE" id="PS50902">
    <property type="entry name" value="FLAVODOXIN_LIKE"/>
    <property type="match status" value="1"/>
</dbReference>
<evidence type="ECO:0000259" key="1">
    <source>
        <dbReference type="PROSITE" id="PS50902"/>
    </source>
</evidence>
<dbReference type="Proteomes" id="UP000321118">
    <property type="component" value="Unassembled WGS sequence"/>
</dbReference>
<dbReference type="OrthoDB" id="9801479at2"/>
<dbReference type="AlphaFoldDB" id="A0A510V821"/>
<evidence type="ECO:0000313" key="2">
    <source>
        <dbReference type="EMBL" id="GEK23017.1"/>
    </source>
</evidence>
<dbReference type="RefSeq" id="WP_146930045.1">
    <property type="nucleotide sequence ID" value="NZ_BJUB01000012.1"/>
</dbReference>
<dbReference type="InterPro" id="IPR029039">
    <property type="entry name" value="Flavoprotein-like_sf"/>
</dbReference>
<gene>
    <name evidence="2" type="primary">wrbA</name>
    <name evidence="2" type="ORF">CXY01_35370</name>
</gene>
<keyword evidence="3" id="KW-1185">Reference proteome</keyword>
<dbReference type="Gene3D" id="3.40.50.360">
    <property type="match status" value="1"/>
</dbReference>
<dbReference type="InterPro" id="IPR005025">
    <property type="entry name" value="FMN_Rdtase-like_dom"/>
</dbReference>
<proteinExistence type="predicted"/>
<accession>A0A510V821</accession>
<evidence type="ECO:0000313" key="3">
    <source>
        <dbReference type="Proteomes" id="UP000321118"/>
    </source>
</evidence>
<sequence>MSIHVAIVYYSATGTLQEMAERLEQAALAAGASVRRRHVREIAPREAIESREEWAAHVAAVADEPVAEPDDVVWADVVLLGSPTRFGNVTSQFQAFIDTLGPHWSEGKLADKVYAGFTSSQTAHGGQESTLLSIYRMVAHFGGLVVAPGYTDPVKFVDGNPYGVSHATGAQNDAPLDDAALEALDHLANRTIDIANRLKGAPAEAPRPLG</sequence>
<feature type="domain" description="Flavodoxin-like" evidence="1">
    <location>
        <begin position="5"/>
        <end position="188"/>
    </location>
</feature>
<organism evidence="2 3">
    <name type="scientific">Cellulomonas xylanilytica</name>
    <dbReference type="NCBI Taxonomy" id="233583"/>
    <lineage>
        <taxon>Bacteria</taxon>
        <taxon>Bacillati</taxon>
        <taxon>Actinomycetota</taxon>
        <taxon>Actinomycetes</taxon>
        <taxon>Micrococcales</taxon>
        <taxon>Cellulomonadaceae</taxon>
        <taxon>Cellulomonas</taxon>
    </lineage>
</organism>
<dbReference type="GO" id="GO:0010181">
    <property type="term" value="F:FMN binding"/>
    <property type="evidence" value="ECO:0007669"/>
    <property type="project" value="InterPro"/>
</dbReference>
<dbReference type="PANTHER" id="PTHR30546:SF23">
    <property type="entry name" value="FLAVOPROTEIN-LIKE PROTEIN YCP4-RELATED"/>
    <property type="match status" value="1"/>
</dbReference>
<protein>
    <submittedName>
        <fullName evidence="2">NAD(P)H:quinone oxidoreductase type IV</fullName>
    </submittedName>
</protein>